<dbReference type="GO" id="GO:0016787">
    <property type="term" value="F:hydrolase activity"/>
    <property type="evidence" value="ECO:0007669"/>
    <property type="project" value="UniProtKB-KW"/>
</dbReference>
<dbReference type="SUPFAM" id="SSF55031">
    <property type="entry name" value="Bacterial exopeptidase dimerisation domain"/>
    <property type="match status" value="1"/>
</dbReference>
<dbReference type="KEGG" id="pgu:PGUG_01417"/>
<dbReference type="eggNOG" id="KOG2275">
    <property type="taxonomic scope" value="Eukaryota"/>
</dbReference>
<comment type="similarity">
    <text evidence="2">Belongs to the peptidase M20A family.</text>
</comment>
<evidence type="ECO:0000256" key="4">
    <source>
        <dbReference type="ARBA" id="ARBA00022801"/>
    </source>
</evidence>
<protein>
    <recommendedName>
        <fullName evidence="6">Peptidase M20 dimerisation domain-containing protein</fullName>
    </recommendedName>
</protein>
<dbReference type="SUPFAM" id="SSF53187">
    <property type="entry name" value="Zn-dependent exopeptidases"/>
    <property type="match status" value="1"/>
</dbReference>
<evidence type="ECO:0000256" key="1">
    <source>
        <dbReference type="ARBA" id="ARBA00001947"/>
    </source>
</evidence>
<dbReference type="Gene3D" id="3.40.630.10">
    <property type="entry name" value="Zn peptidases"/>
    <property type="match status" value="1"/>
</dbReference>
<reference evidence="7 8" key="1">
    <citation type="journal article" date="2009" name="Nature">
        <title>Evolution of pathogenicity and sexual reproduction in eight Candida genomes.</title>
        <authorList>
            <person name="Butler G."/>
            <person name="Rasmussen M.D."/>
            <person name="Lin M.F."/>
            <person name="Santos M.A."/>
            <person name="Sakthikumar S."/>
            <person name="Munro C.A."/>
            <person name="Rheinbay E."/>
            <person name="Grabherr M."/>
            <person name="Forche A."/>
            <person name="Reedy J.L."/>
            <person name="Agrafioti I."/>
            <person name="Arnaud M.B."/>
            <person name="Bates S."/>
            <person name="Brown A.J."/>
            <person name="Brunke S."/>
            <person name="Costanzo M.C."/>
            <person name="Fitzpatrick D.A."/>
            <person name="de Groot P.W."/>
            <person name="Harris D."/>
            <person name="Hoyer L.L."/>
            <person name="Hube B."/>
            <person name="Klis F.M."/>
            <person name="Kodira C."/>
            <person name="Lennard N."/>
            <person name="Logue M.E."/>
            <person name="Martin R."/>
            <person name="Neiman A.M."/>
            <person name="Nikolaou E."/>
            <person name="Quail M.A."/>
            <person name="Quinn J."/>
            <person name="Santos M.C."/>
            <person name="Schmitzberger F.F."/>
            <person name="Sherlock G."/>
            <person name="Shah P."/>
            <person name="Silverstein K.A."/>
            <person name="Skrzypek M.S."/>
            <person name="Soll D."/>
            <person name="Staggs R."/>
            <person name="Stansfield I."/>
            <person name="Stumpf M.P."/>
            <person name="Sudbery P.E."/>
            <person name="Srikantha T."/>
            <person name="Zeng Q."/>
            <person name="Berman J."/>
            <person name="Berriman M."/>
            <person name="Heitman J."/>
            <person name="Gow N.A."/>
            <person name="Lorenz M.C."/>
            <person name="Birren B.W."/>
            <person name="Kellis M."/>
            <person name="Cuomo C.A."/>
        </authorList>
    </citation>
    <scope>NUCLEOTIDE SEQUENCE [LARGE SCALE GENOMIC DNA]</scope>
    <source>
        <strain evidence="8">ATCC 6260 / CBS 566 / DSM 6381 / JCM 1539 / NBRC 10279 / NRRL Y-324</strain>
    </source>
</reference>
<dbReference type="VEuPathDB" id="FungiDB:PGUG_01417"/>
<dbReference type="PANTHER" id="PTHR43808:SF8">
    <property type="entry name" value="PEPTIDASE M20 DIMERISATION DOMAIN-CONTAINING PROTEIN"/>
    <property type="match status" value="1"/>
</dbReference>
<dbReference type="InterPro" id="IPR050072">
    <property type="entry name" value="Peptidase_M20A"/>
</dbReference>
<evidence type="ECO:0000256" key="3">
    <source>
        <dbReference type="ARBA" id="ARBA00022723"/>
    </source>
</evidence>
<name>A5DDR6_PICGU</name>
<dbReference type="CDD" id="cd05652">
    <property type="entry name" value="M20_ArgE_DapE-like_fungal"/>
    <property type="match status" value="1"/>
</dbReference>
<dbReference type="GO" id="GO:0046872">
    <property type="term" value="F:metal ion binding"/>
    <property type="evidence" value="ECO:0007669"/>
    <property type="project" value="UniProtKB-KW"/>
</dbReference>
<dbReference type="Pfam" id="PF07687">
    <property type="entry name" value="M20_dimer"/>
    <property type="match status" value="1"/>
</dbReference>
<accession>A5DDR6</accession>
<dbReference type="InterPro" id="IPR002933">
    <property type="entry name" value="Peptidase_M20"/>
</dbReference>
<dbReference type="EMBL" id="CH408156">
    <property type="protein sequence ID" value="EDK37319.2"/>
    <property type="molecule type" value="Genomic_DNA"/>
</dbReference>
<keyword evidence="3" id="KW-0479">Metal-binding</keyword>
<dbReference type="InterPro" id="IPR011650">
    <property type="entry name" value="Peptidase_M20_dimer"/>
</dbReference>
<comment type="cofactor">
    <cofactor evidence="1">
        <name>Zn(2+)</name>
        <dbReference type="ChEBI" id="CHEBI:29105"/>
    </cofactor>
</comment>
<sequence>MLECSIVISHPCTRQISKFSTPITMRLSWLVFAGSAIASLWQDQVVLGTESAPQLKSETESSLLEFHKNLITIPSVSGNELAVAKYLGSYLKSLNLTVEYQKVTKNRYNVYAYLGNKRNTTVLLTSHIDTVPPYLPYKVEGSRIYGRGSTDAKASVAVQVFAFAQMAAKKVIGEGDVGLLYVVGEEVDGRGMETASKSLGAQWEAAIFGEPTELKLGVGHKGAYVVNVSVNGTAAHSGYPELGVSATETLVPLLAQLLNAEWPTSKLLGPSTLNIGKIDAGVAANVIPAHAEAQCFVRVAADLDAVDKTMTSILSGHKNVKYDVLTKVEPQYLDYQVPGFDSIVLAYATDIPHMHLQLQKRYLYGPGTIHVAHGANEYVEIQDLYDGVDGYTRLIRHCLE</sequence>
<dbReference type="HOGENOM" id="CLU_021802_3_0_1"/>
<dbReference type="InterPro" id="IPR001261">
    <property type="entry name" value="ArgE/DapE_CS"/>
</dbReference>
<feature type="domain" description="Peptidase M20 dimerisation" evidence="6">
    <location>
        <begin position="218"/>
        <end position="315"/>
    </location>
</feature>
<dbReference type="Pfam" id="PF01546">
    <property type="entry name" value="Peptidase_M20"/>
    <property type="match status" value="1"/>
</dbReference>
<keyword evidence="8" id="KW-1185">Reference proteome</keyword>
<evidence type="ECO:0000256" key="5">
    <source>
        <dbReference type="ARBA" id="ARBA00022833"/>
    </source>
</evidence>
<dbReference type="RefSeq" id="XP_001485746.2">
    <property type="nucleotide sequence ID" value="XM_001485696.1"/>
</dbReference>
<dbReference type="PANTHER" id="PTHR43808">
    <property type="entry name" value="ACETYLORNITHINE DEACETYLASE"/>
    <property type="match status" value="1"/>
</dbReference>
<dbReference type="Proteomes" id="UP000001997">
    <property type="component" value="Unassembled WGS sequence"/>
</dbReference>
<dbReference type="STRING" id="294746.A5DDR6"/>
<proteinExistence type="inferred from homology"/>
<evidence type="ECO:0000313" key="7">
    <source>
        <dbReference type="EMBL" id="EDK37319.2"/>
    </source>
</evidence>
<dbReference type="OMA" id="RLHKGVM"/>
<dbReference type="InterPro" id="IPR036264">
    <property type="entry name" value="Bact_exopeptidase_dim_dom"/>
</dbReference>
<gene>
    <name evidence="7" type="ORF">PGUG_01417</name>
</gene>
<evidence type="ECO:0000256" key="2">
    <source>
        <dbReference type="ARBA" id="ARBA00006247"/>
    </source>
</evidence>
<dbReference type="AlphaFoldDB" id="A5DDR6"/>
<organism evidence="7 8">
    <name type="scientific">Meyerozyma guilliermondii (strain ATCC 6260 / CBS 566 / DSM 6381 / JCM 1539 / NBRC 10279 / NRRL Y-324)</name>
    <name type="common">Yeast</name>
    <name type="synonym">Candida guilliermondii</name>
    <dbReference type="NCBI Taxonomy" id="294746"/>
    <lineage>
        <taxon>Eukaryota</taxon>
        <taxon>Fungi</taxon>
        <taxon>Dikarya</taxon>
        <taxon>Ascomycota</taxon>
        <taxon>Saccharomycotina</taxon>
        <taxon>Pichiomycetes</taxon>
        <taxon>Debaryomycetaceae</taxon>
        <taxon>Meyerozyma</taxon>
    </lineage>
</organism>
<dbReference type="InParanoid" id="A5DDR6"/>
<dbReference type="PROSITE" id="PS00758">
    <property type="entry name" value="ARGE_DAPE_CPG2_1"/>
    <property type="match status" value="1"/>
</dbReference>
<dbReference type="Gene3D" id="3.30.70.360">
    <property type="match status" value="1"/>
</dbReference>
<evidence type="ECO:0000313" key="8">
    <source>
        <dbReference type="Proteomes" id="UP000001997"/>
    </source>
</evidence>
<evidence type="ECO:0000259" key="6">
    <source>
        <dbReference type="Pfam" id="PF07687"/>
    </source>
</evidence>
<keyword evidence="4" id="KW-0378">Hydrolase</keyword>
<keyword evidence="5" id="KW-0862">Zinc</keyword>
<dbReference type="GeneID" id="5128331"/>
<dbReference type="OrthoDB" id="3064516at2759"/>